<evidence type="ECO:0000259" key="1">
    <source>
        <dbReference type="Pfam" id="PF23983"/>
    </source>
</evidence>
<organism evidence="2">
    <name type="scientific">viral metagenome</name>
    <dbReference type="NCBI Taxonomy" id="1070528"/>
    <lineage>
        <taxon>unclassified sequences</taxon>
        <taxon>metagenomes</taxon>
        <taxon>organismal metagenomes</taxon>
    </lineage>
</organism>
<dbReference type="AlphaFoldDB" id="A0A6C0L926"/>
<dbReference type="InterPro" id="IPR055730">
    <property type="entry name" value="P11_C"/>
</dbReference>
<reference evidence="2" key="1">
    <citation type="journal article" date="2020" name="Nature">
        <title>Giant virus diversity and host interactions through global metagenomics.</title>
        <authorList>
            <person name="Schulz F."/>
            <person name="Roux S."/>
            <person name="Paez-Espino D."/>
            <person name="Jungbluth S."/>
            <person name="Walsh D.A."/>
            <person name="Denef V.J."/>
            <person name="McMahon K.D."/>
            <person name="Konstantinidis K.T."/>
            <person name="Eloe-Fadrosh E.A."/>
            <person name="Kyrpides N.C."/>
            <person name="Woyke T."/>
        </authorList>
    </citation>
    <scope>NUCLEOTIDE SEQUENCE</scope>
    <source>
        <strain evidence="2">GVMAG-M-3300027759-42</strain>
    </source>
</reference>
<name>A0A6C0L926_9ZZZZ</name>
<protein>
    <recommendedName>
        <fullName evidence="1">Minor capsid protein P11 C-terminal conserved region domain-containing protein</fullName>
    </recommendedName>
</protein>
<dbReference type="Pfam" id="PF23983">
    <property type="entry name" value="P11_C"/>
    <property type="match status" value="1"/>
</dbReference>
<dbReference type="EMBL" id="MN740443">
    <property type="protein sequence ID" value="QHU26595.1"/>
    <property type="molecule type" value="Genomic_DNA"/>
</dbReference>
<proteinExistence type="predicted"/>
<sequence>MFKEIISGLSKFFTKERVLVLIIFLVLAWALFAYSGSKLNIYDNMADAGVSAPTKPTVPVLPSVISAPSQGASASVPAGYSAQAVANPSDLLPKDSNSQWSALNPNTMNGGDILMPDLLQAGYHIGLDTIGQSLRNPNLQLRSDPVIQKSDIGPWNQSTIEPDLGRVPLEIGQGAK</sequence>
<feature type="domain" description="Minor capsid protein P11 C-terminal conserved region" evidence="1">
    <location>
        <begin position="87"/>
        <end position="170"/>
    </location>
</feature>
<evidence type="ECO:0000313" key="2">
    <source>
        <dbReference type="EMBL" id="QHU26595.1"/>
    </source>
</evidence>
<accession>A0A6C0L926</accession>